<protein>
    <recommendedName>
        <fullName evidence="3">Reverse transcriptase domain-containing protein</fullName>
    </recommendedName>
</protein>
<keyword evidence="2" id="KW-1185">Reference proteome</keyword>
<proteinExistence type="predicted"/>
<accession>A0A0B7MYW8</accession>
<name>A0A0B7MYW8_9FUNG</name>
<dbReference type="STRING" id="35722.A0A0B7MYW8"/>
<dbReference type="OrthoDB" id="2284753at2759"/>
<evidence type="ECO:0000313" key="1">
    <source>
        <dbReference type="EMBL" id="CEP08435.1"/>
    </source>
</evidence>
<dbReference type="Proteomes" id="UP000054107">
    <property type="component" value="Unassembled WGS sequence"/>
</dbReference>
<dbReference type="AlphaFoldDB" id="A0A0B7MYW8"/>
<reference evidence="1 2" key="1">
    <citation type="submission" date="2014-09" db="EMBL/GenBank/DDBJ databases">
        <authorList>
            <person name="Ellenberger Sabrina"/>
        </authorList>
    </citation>
    <scope>NUCLEOTIDE SEQUENCE [LARGE SCALE GENOMIC DNA]</scope>
    <source>
        <strain evidence="1 2">CBS 412.66</strain>
    </source>
</reference>
<dbReference type="InterPro" id="IPR053134">
    <property type="entry name" value="RNA-dir_DNA_polymerase"/>
</dbReference>
<organism evidence="1 2">
    <name type="scientific">Parasitella parasitica</name>
    <dbReference type="NCBI Taxonomy" id="35722"/>
    <lineage>
        <taxon>Eukaryota</taxon>
        <taxon>Fungi</taxon>
        <taxon>Fungi incertae sedis</taxon>
        <taxon>Mucoromycota</taxon>
        <taxon>Mucoromycotina</taxon>
        <taxon>Mucoromycetes</taxon>
        <taxon>Mucorales</taxon>
        <taxon>Mucorineae</taxon>
        <taxon>Mucoraceae</taxon>
        <taxon>Parasitella</taxon>
    </lineage>
</organism>
<dbReference type="Gene3D" id="3.30.70.270">
    <property type="match status" value="1"/>
</dbReference>
<gene>
    <name evidence="1" type="primary">PARPA_01748.1 scaffold 1386</name>
</gene>
<feature type="non-terminal residue" evidence="1">
    <location>
        <position position="1"/>
    </location>
</feature>
<dbReference type="InterPro" id="IPR043128">
    <property type="entry name" value="Rev_trsase/Diguanyl_cyclase"/>
</dbReference>
<evidence type="ECO:0008006" key="3">
    <source>
        <dbReference type="Google" id="ProtNLM"/>
    </source>
</evidence>
<evidence type="ECO:0000313" key="2">
    <source>
        <dbReference type="Proteomes" id="UP000054107"/>
    </source>
</evidence>
<sequence>GQSCASFKPSHGVVQLGHVSSSVSRLGAVNLNIFYNKFAVKHEFEVFDFYSNENIHVLLGLDILSKIGIGITGLVSQHFTQVGPKIPDPIDPDHVKPNDDPYGSEIERAPFVKSLNKLLATNSKIDLKNTRCNLPDSTIKLTTKPGCVAWRAQYPLPEAYREAVAAQIKTWLDEGVICRSRSHTEYNSPLLCVKKKNSEGEYTLEKPRVVCDVRKLNSILVVDDKQQLPLISSIHERIGDKTIHSLLDIHACFTSYGILPSDSHKVSPHMGFAMLER</sequence>
<dbReference type="EMBL" id="LN719447">
    <property type="protein sequence ID" value="CEP08435.1"/>
    <property type="molecule type" value="Genomic_DNA"/>
</dbReference>
<dbReference type="PANTHER" id="PTHR24559">
    <property type="entry name" value="TRANSPOSON TY3-I GAG-POL POLYPROTEIN"/>
    <property type="match status" value="1"/>
</dbReference>
<dbReference type="Gene3D" id="3.10.10.10">
    <property type="entry name" value="HIV Type 1 Reverse Transcriptase, subunit A, domain 1"/>
    <property type="match status" value="1"/>
</dbReference>
<dbReference type="PANTHER" id="PTHR24559:SF444">
    <property type="entry name" value="REVERSE TRANSCRIPTASE DOMAIN-CONTAINING PROTEIN"/>
    <property type="match status" value="1"/>
</dbReference>
<dbReference type="SUPFAM" id="SSF56672">
    <property type="entry name" value="DNA/RNA polymerases"/>
    <property type="match status" value="1"/>
</dbReference>
<dbReference type="InterPro" id="IPR043502">
    <property type="entry name" value="DNA/RNA_pol_sf"/>
</dbReference>